<protein>
    <submittedName>
        <fullName evidence="2">Uncharacterized protein</fullName>
    </submittedName>
</protein>
<keyword evidence="3" id="KW-1185">Reference proteome</keyword>
<feature type="compositionally biased region" description="Low complexity" evidence="1">
    <location>
        <begin position="77"/>
        <end position="91"/>
    </location>
</feature>
<sequence>MRDFERNPAGGVGEPDPADLARLVAAGQKLVHAQFRTLRDLGIARPEPDLAAGVLLRQLDQVETHLDRLRHTLGASDADPGNPPAAARPGR</sequence>
<gene>
    <name evidence="2" type="ORF">BG844_17815</name>
</gene>
<dbReference type="AlphaFoldDB" id="A0A1K0GL07"/>
<comment type="caution">
    <text evidence="2">The sequence shown here is derived from an EMBL/GenBank/DDBJ whole genome shotgun (WGS) entry which is preliminary data.</text>
</comment>
<dbReference type="Proteomes" id="UP000182486">
    <property type="component" value="Unassembled WGS sequence"/>
</dbReference>
<organism evidence="2 3">
    <name type="scientific">Couchioplanes caeruleus subsp. caeruleus</name>
    <dbReference type="NCBI Taxonomy" id="56427"/>
    <lineage>
        <taxon>Bacteria</taxon>
        <taxon>Bacillati</taxon>
        <taxon>Actinomycetota</taxon>
        <taxon>Actinomycetes</taxon>
        <taxon>Micromonosporales</taxon>
        <taxon>Micromonosporaceae</taxon>
        <taxon>Couchioplanes</taxon>
    </lineage>
</organism>
<proteinExistence type="predicted"/>
<dbReference type="EMBL" id="MEIA01000183">
    <property type="protein sequence ID" value="OJF12974.1"/>
    <property type="molecule type" value="Genomic_DNA"/>
</dbReference>
<dbReference type="RefSeq" id="WP_071806461.1">
    <property type="nucleotide sequence ID" value="NZ_MEIA01000183.1"/>
</dbReference>
<reference evidence="2 3" key="1">
    <citation type="submission" date="2016-09" db="EMBL/GenBank/DDBJ databases">
        <title>Couchioplanes caeruleus draft genome sequence.</title>
        <authorList>
            <person name="Sheehan J."/>
            <person name="Caffrey P."/>
        </authorList>
    </citation>
    <scope>NUCLEOTIDE SEQUENCE [LARGE SCALE GENOMIC DNA]</scope>
    <source>
        <strain evidence="2 3">DSM 43634</strain>
    </source>
</reference>
<evidence type="ECO:0000256" key="1">
    <source>
        <dbReference type="SAM" id="MobiDB-lite"/>
    </source>
</evidence>
<name>A0A1K0GL07_9ACTN</name>
<evidence type="ECO:0000313" key="3">
    <source>
        <dbReference type="Proteomes" id="UP000182486"/>
    </source>
</evidence>
<feature type="region of interest" description="Disordered" evidence="1">
    <location>
        <begin position="70"/>
        <end position="91"/>
    </location>
</feature>
<evidence type="ECO:0000313" key="2">
    <source>
        <dbReference type="EMBL" id="OJF12974.1"/>
    </source>
</evidence>
<accession>A0A1K0GL07</accession>